<evidence type="ECO:0000256" key="2">
    <source>
        <dbReference type="ARBA" id="ARBA00022741"/>
    </source>
</evidence>
<keyword evidence="2" id="KW-0547">Nucleotide-binding</keyword>
<dbReference type="InterPro" id="IPR008279">
    <property type="entry name" value="PEP-util_enz_mobile_dom"/>
</dbReference>
<comment type="caution">
    <text evidence="5">The sequence shown here is derived from an EMBL/GenBank/DDBJ whole genome shotgun (WGS) entry which is preliminary data.</text>
</comment>
<dbReference type="PANTHER" id="PTHR43030:SF1">
    <property type="entry name" value="PHOSPHOENOLPYRUVATE SYNTHASE"/>
    <property type="match status" value="1"/>
</dbReference>
<name>A0ABW1KK31_9ACTN</name>
<dbReference type="Proteomes" id="UP001596203">
    <property type="component" value="Unassembled WGS sequence"/>
</dbReference>
<dbReference type="InterPro" id="IPR006319">
    <property type="entry name" value="PEP_synth"/>
</dbReference>
<dbReference type="InterPro" id="IPR036637">
    <property type="entry name" value="Phosphohistidine_dom_sf"/>
</dbReference>
<proteinExistence type="inferred from homology"/>
<keyword evidence="6" id="KW-1185">Reference proteome</keyword>
<comment type="similarity">
    <text evidence="1">Belongs to the PEP-utilizing enzyme family.</text>
</comment>
<organism evidence="5 6">
    <name type="scientific">Plantactinospora solaniradicis</name>
    <dbReference type="NCBI Taxonomy" id="1723736"/>
    <lineage>
        <taxon>Bacteria</taxon>
        <taxon>Bacillati</taxon>
        <taxon>Actinomycetota</taxon>
        <taxon>Actinomycetes</taxon>
        <taxon>Micromonosporales</taxon>
        <taxon>Micromonosporaceae</taxon>
        <taxon>Plantactinospora</taxon>
    </lineage>
</organism>
<evidence type="ECO:0000256" key="1">
    <source>
        <dbReference type="ARBA" id="ARBA00007837"/>
    </source>
</evidence>
<protein>
    <submittedName>
        <fullName evidence="5">PEP-utilizing enzyme</fullName>
    </submittedName>
</protein>
<dbReference type="SUPFAM" id="SSF52009">
    <property type="entry name" value="Phosphohistidine domain"/>
    <property type="match status" value="1"/>
</dbReference>
<evidence type="ECO:0000256" key="3">
    <source>
        <dbReference type="ARBA" id="ARBA00022840"/>
    </source>
</evidence>
<keyword evidence="3" id="KW-0067">ATP-binding</keyword>
<accession>A0ABW1KK31</accession>
<sequence>MTLVPEVGTDWILGSTNIDEDLHYSSYFLRAATGNFGKDRTRYESLVSVYKSTTEHYFVRVTEAEIIARREIELVLTDSSDLGARLFELQDRIKGLERFGRKFSSVSHGGFNSRSDGVDFYRENDKRLRRLYALARVPEVLDRGKPWMTNYLREYVGRRVSEDPNSEVVTQVFLNHVLPRQPAMSVRRLLRRKDYDLLVRSVSESDLSNEDIEEISRSPGLAHQFMDPDSLSRIKILSEEISYLSYHGYTRRTLPTFDEFLQRFVQEVVRARRLGDLTVGLPAQLREGSKLPNFEPDPPHVMLFNMYRRISDLKLRRRMAQLRLFPALDDFLRFAAEFMGIRERALRFALPEELIGLLACPSRSLLNELVERSRGCVVAWDITGWRIETQPEALGRWTEHAAQVEDGPGGTDLQGEPVYPGIVRARCVLADRGSVSPGNRFDAESFVLVSEATELDMLDVMLSASAIVTARGGVTSHAATICRELGIPAVVGVRGVTDRVRPGMILEVDGGRGTVSIVG</sequence>
<dbReference type="EMBL" id="JBHSPR010000053">
    <property type="protein sequence ID" value="MFC6021845.1"/>
    <property type="molecule type" value="Genomic_DNA"/>
</dbReference>
<dbReference type="PANTHER" id="PTHR43030">
    <property type="entry name" value="PHOSPHOENOLPYRUVATE SYNTHASE"/>
    <property type="match status" value="1"/>
</dbReference>
<reference evidence="6" key="1">
    <citation type="journal article" date="2019" name="Int. J. Syst. Evol. Microbiol.">
        <title>The Global Catalogue of Microorganisms (GCM) 10K type strain sequencing project: providing services to taxonomists for standard genome sequencing and annotation.</title>
        <authorList>
            <consortium name="The Broad Institute Genomics Platform"/>
            <consortium name="The Broad Institute Genome Sequencing Center for Infectious Disease"/>
            <person name="Wu L."/>
            <person name="Ma J."/>
        </authorList>
    </citation>
    <scope>NUCLEOTIDE SEQUENCE [LARGE SCALE GENOMIC DNA]</scope>
    <source>
        <strain evidence="6">ZS-35-S2</strain>
    </source>
</reference>
<evidence type="ECO:0000313" key="5">
    <source>
        <dbReference type="EMBL" id="MFC6021845.1"/>
    </source>
</evidence>
<dbReference type="RefSeq" id="WP_377430581.1">
    <property type="nucleotide sequence ID" value="NZ_JBHSPR010000053.1"/>
</dbReference>
<dbReference type="Gene3D" id="3.50.30.10">
    <property type="entry name" value="Phosphohistidine domain"/>
    <property type="match status" value="1"/>
</dbReference>
<evidence type="ECO:0000313" key="6">
    <source>
        <dbReference type="Proteomes" id="UP001596203"/>
    </source>
</evidence>
<feature type="domain" description="PEP-utilising enzyme mobile" evidence="4">
    <location>
        <begin position="445"/>
        <end position="513"/>
    </location>
</feature>
<dbReference type="Pfam" id="PF00391">
    <property type="entry name" value="PEP-utilizers"/>
    <property type="match status" value="1"/>
</dbReference>
<gene>
    <name evidence="5" type="ORF">ACFP2T_37500</name>
</gene>
<evidence type="ECO:0000259" key="4">
    <source>
        <dbReference type="Pfam" id="PF00391"/>
    </source>
</evidence>